<reference evidence="3" key="2">
    <citation type="submission" date="2016-11" db="EMBL/GenBank/DDBJ databases">
        <authorList>
            <person name="Jaros S."/>
            <person name="Januszkiewicz K."/>
            <person name="Wedrychowicz H."/>
        </authorList>
    </citation>
    <scope>NUCLEOTIDE SEQUENCE [LARGE SCALE GENOMIC DNA]</scope>
    <source>
        <strain evidence="3">DSM 27989</strain>
    </source>
</reference>
<dbReference type="InterPro" id="IPR046109">
    <property type="entry name" value="DUF6046"/>
</dbReference>
<dbReference type="Pfam" id="PF19512">
    <property type="entry name" value="DUF6046"/>
    <property type="match status" value="1"/>
</dbReference>
<dbReference type="Proteomes" id="UP000184120">
    <property type="component" value="Unassembled WGS sequence"/>
</dbReference>
<dbReference type="STRING" id="1434701.SAMN05443634_104107"/>
<reference evidence="2" key="1">
    <citation type="journal article" date="2014" name="Int. J. Syst. Evol. Microbiol.">
        <title>Complete genome of a new Firmicutes species belonging to the dominant human colonic microbiota ('Ruminococcus bicirculans') reveals two chromosomes and a selective capacity to utilize plant glucans.</title>
        <authorList>
            <consortium name="NISC Comparative Sequencing Program"/>
            <person name="Wegmann U."/>
            <person name="Louis P."/>
            <person name="Goesmann A."/>
            <person name="Henrissat B."/>
            <person name="Duncan S.H."/>
            <person name="Flint H.J."/>
        </authorList>
    </citation>
    <scope>NUCLEOTIDE SEQUENCE</scope>
    <source>
        <strain evidence="2">CGMCC 1.12707</strain>
    </source>
</reference>
<dbReference type="Proteomes" id="UP000650994">
    <property type="component" value="Unassembled WGS sequence"/>
</dbReference>
<dbReference type="EMBL" id="FRBH01000004">
    <property type="protein sequence ID" value="SHK87086.1"/>
    <property type="molecule type" value="Genomic_DNA"/>
</dbReference>
<accession>A0A1M6W0G2</accession>
<feature type="domain" description="DUF6046" evidence="1">
    <location>
        <begin position="134"/>
        <end position="251"/>
    </location>
</feature>
<evidence type="ECO:0000313" key="5">
    <source>
        <dbReference type="Proteomes" id="UP000650994"/>
    </source>
</evidence>
<reference evidence="2" key="5">
    <citation type="submission" date="2024-05" db="EMBL/GenBank/DDBJ databases">
        <authorList>
            <person name="Sun Q."/>
            <person name="Zhou Y."/>
        </authorList>
    </citation>
    <scope>NUCLEOTIDE SEQUENCE</scope>
    <source>
        <strain evidence="2">CGMCC 1.12707</strain>
    </source>
</reference>
<evidence type="ECO:0000313" key="4">
    <source>
        <dbReference type="Proteomes" id="UP000184120"/>
    </source>
</evidence>
<gene>
    <name evidence="2" type="ORF">GCM10010984_03840</name>
    <name evidence="3" type="ORF">SAMN05443634_104107</name>
</gene>
<dbReference type="AlphaFoldDB" id="A0A1M6W0G2"/>
<dbReference type="OrthoDB" id="1342461at2"/>
<sequence length="265" mass="30489">MDNQYTKVFNDSFKFPENVTIDLAARYASAFGVGLVNKLVKKIHDKKDLKENLYKDKIQTYTNKNNDFETSIFEFVNNAKIDTSYDSKSSIKEVFDEFKFVFSPMLYVGNKDGIKEFEDKEKNIKKNIKHIYSPPLIMDFSQEKSLVETEVNDDNPIIVERWGTKPWSISIKGLLIDMEEHNYPEDKINSLNKLWKNNTIIKVTGAQFLDKDIASIYFKSIDFSPLVGFQDTIQFSINATSIKPVSFTLDKPDMNSSSSNGNMNT</sequence>
<evidence type="ECO:0000313" key="2">
    <source>
        <dbReference type="EMBL" id="GGE89431.1"/>
    </source>
</evidence>
<proteinExistence type="predicted"/>
<evidence type="ECO:0000313" key="3">
    <source>
        <dbReference type="EMBL" id="SHK87086.1"/>
    </source>
</evidence>
<dbReference type="RefSeq" id="WP_072930544.1">
    <property type="nucleotide sequence ID" value="NZ_BMFL01000002.1"/>
</dbReference>
<name>A0A1M6W0G2_9FLAO</name>
<reference evidence="5" key="4">
    <citation type="journal article" date="2019" name="Int. J. Syst. Evol. Microbiol.">
        <title>The Global Catalogue of Microorganisms (GCM) 10K type strain sequencing project: providing services to taxonomists for standard genome sequencing and annotation.</title>
        <authorList>
            <consortium name="The Broad Institute Genomics Platform"/>
            <consortium name="The Broad Institute Genome Sequencing Center for Infectious Disease"/>
            <person name="Wu L."/>
            <person name="Ma J."/>
        </authorList>
    </citation>
    <scope>NUCLEOTIDE SEQUENCE [LARGE SCALE GENOMIC DNA]</scope>
    <source>
        <strain evidence="5">CGMCC 1.12707</strain>
    </source>
</reference>
<evidence type="ECO:0000259" key="1">
    <source>
        <dbReference type="Pfam" id="PF19512"/>
    </source>
</evidence>
<reference evidence="4" key="3">
    <citation type="submission" date="2016-11" db="EMBL/GenBank/DDBJ databases">
        <authorList>
            <person name="Varghese N."/>
            <person name="Submissions S."/>
        </authorList>
    </citation>
    <scope>NUCLEOTIDE SEQUENCE [LARGE SCALE GENOMIC DNA]</scope>
    <source>
        <strain evidence="4">DSM 27989</strain>
    </source>
</reference>
<organism evidence="3 4">
    <name type="scientific">Chishuiella changwenlii</name>
    <dbReference type="NCBI Taxonomy" id="1434701"/>
    <lineage>
        <taxon>Bacteria</taxon>
        <taxon>Pseudomonadati</taxon>
        <taxon>Bacteroidota</taxon>
        <taxon>Flavobacteriia</taxon>
        <taxon>Flavobacteriales</taxon>
        <taxon>Weeksellaceae</taxon>
        <taxon>Chishuiella</taxon>
    </lineage>
</organism>
<protein>
    <recommendedName>
        <fullName evidence="1">DUF6046 domain-containing protein</fullName>
    </recommendedName>
</protein>
<dbReference type="EMBL" id="BMFL01000002">
    <property type="protein sequence ID" value="GGE89431.1"/>
    <property type="molecule type" value="Genomic_DNA"/>
</dbReference>
<keyword evidence="5" id="KW-1185">Reference proteome</keyword>